<dbReference type="EMBL" id="BMYO01000001">
    <property type="protein sequence ID" value="GHD56953.1"/>
    <property type="molecule type" value="Genomic_DNA"/>
</dbReference>
<proteinExistence type="predicted"/>
<dbReference type="RefSeq" id="WP_189458555.1">
    <property type="nucleotide sequence ID" value="NZ_BMYO01000001.1"/>
</dbReference>
<sequence>MNARLTNPSKCGSAAPTRMAQRKQTAMLPLSTGGERSIYLPIMTAIDDVLSSARQEMARPAAAMVRVTLLRDDSMAKVMQLLCEHFTRRGASRPGYVWALELEPDDKRDDYPHYHLMVVFDLKANYIGTLVDALKRLKQRGWIEGFHISKDRGRLKIHALDSDVARDACREHAGYIAKVDTKRRQPGRRLYGRSQISKVLAAATTPEALAIPLQSTVHIEAGAMCQCTPSPWRFPHSTAPRCIALDGCRRRSGEQINAVRLNAGQYAAPCESGGVVGHSGAVLQSSVMPLAP</sequence>
<feature type="compositionally biased region" description="Polar residues" evidence="1">
    <location>
        <begin position="1"/>
        <end position="10"/>
    </location>
</feature>
<feature type="region of interest" description="Disordered" evidence="1">
    <location>
        <begin position="1"/>
        <end position="23"/>
    </location>
</feature>
<keyword evidence="3" id="KW-1185">Reference proteome</keyword>
<gene>
    <name evidence="2" type="ORF">GCM10007350_04910</name>
</gene>
<evidence type="ECO:0000313" key="3">
    <source>
        <dbReference type="Proteomes" id="UP000604737"/>
    </source>
</evidence>
<accession>A0ABQ3GX38</accession>
<protein>
    <recommendedName>
        <fullName evidence="4">Inovirus Gp2 family protein</fullName>
    </recommendedName>
</protein>
<organism evidence="2 3">
    <name type="scientific">Jeongeupia chitinilytica</name>
    <dbReference type="NCBI Taxonomy" id="1041641"/>
    <lineage>
        <taxon>Bacteria</taxon>
        <taxon>Pseudomonadati</taxon>
        <taxon>Pseudomonadota</taxon>
        <taxon>Betaproteobacteria</taxon>
        <taxon>Neisseriales</taxon>
        <taxon>Chitinibacteraceae</taxon>
        <taxon>Jeongeupia</taxon>
    </lineage>
</organism>
<evidence type="ECO:0008006" key="4">
    <source>
        <dbReference type="Google" id="ProtNLM"/>
    </source>
</evidence>
<evidence type="ECO:0000313" key="2">
    <source>
        <dbReference type="EMBL" id="GHD56953.1"/>
    </source>
</evidence>
<comment type="caution">
    <text evidence="2">The sequence shown here is derived from an EMBL/GenBank/DDBJ whole genome shotgun (WGS) entry which is preliminary data.</text>
</comment>
<reference evidence="3" key="1">
    <citation type="journal article" date="2019" name="Int. J. Syst. Evol. Microbiol.">
        <title>The Global Catalogue of Microorganisms (GCM) 10K type strain sequencing project: providing services to taxonomists for standard genome sequencing and annotation.</title>
        <authorList>
            <consortium name="The Broad Institute Genomics Platform"/>
            <consortium name="The Broad Institute Genome Sequencing Center for Infectious Disease"/>
            <person name="Wu L."/>
            <person name="Ma J."/>
        </authorList>
    </citation>
    <scope>NUCLEOTIDE SEQUENCE [LARGE SCALE GENOMIC DNA]</scope>
    <source>
        <strain evidence="3">KCTC 23701</strain>
    </source>
</reference>
<evidence type="ECO:0000256" key="1">
    <source>
        <dbReference type="SAM" id="MobiDB-lite"/>
    </source>
</evidence>
<name>A0ABQ3GX38_9NEIS</name>
<dbReference type="Proteomes" id="UP000604737">
    <property type="component" value="Unassembled WGS sequence"/>
</dbReference>